<dbReference type="AlphaFoldDB" id="A0A8H6LGN7"/>
<comment type="similarity">
    <text evidence="2">Belongs to the FAD-binding monooxygenase family.</text>
</comment>
<dbReference type="EMBL" id="JACDXP010000010">
    <property type="protein sequence ID" value="KAF6518180.1"/>
    <property type="molecule type" value="Genomic_DNA"/>
</dbReference>
<keyword evidence="3" id="KW-0285">Flavoprotein</keyword>
<name>A0A8H6LGN7_FUSOX</name>
<protein>
    <recommendedName>
        <fullName evidence="8">FAD/NAD(P)-binding domain-containing protein</fullName>
    </recommendedName>
</protein>
<proteinExistence type="inferred from homology"/>
<dbReference type="PANTHER" id="PTHR43098">
    <property type="entry name" value="L-ORNITHINE N(5)-MONOOXYGENASE-RELATED"/>
    <property type="match status" value="1"/>
</dbReference>
<dbReference type="Gene3D" id="3.50.50.60">
    <property type="entry name" value="FAD/NAD(P)-binding domain"/>
    <property type="match status" value="2"/>
</dbReference>
<evidence type="ECO:0000256" key="6">
    <source>
        <dbReference type="ARBA" id="ARBA00023002"/>
    </source>
</evidence>
<dbReference type="GO" id="GO:0004497">
    <property type="term" value="F:monooxygenase activity"/>
    <property type="evidence" value="ECO:0007669"/>
    <property type="project" value="UniProtKB-KW"/>
</dbReference>
<evidence type="ECO:0000256" key="5">
    <source>
        <dbReference type="ARBA" id="ARBA00022857"/>
    </source>
</evidence>
<keyword evidence="6" id="KW-0560">Oxidoreductase</keyword>
<keyword evidence="7" id="KW-0503">Monooxygenase</keyword>
<accession>A0A8H6LGN7</accession>
<evidence type="ECO:0000256" key="7">
    <source>
        <dbReference type="ARBA" id="ARBA00023033"/>
    </source>
</evidence>
<comment type="caution">
    <text evidence="9">The sequence shown here is derived from an EMBL/GenBank/DDBJ whole genome shotgun (WGS) entry which is preliminary data.</text>
</comment>
<evidence type="ECO:0000259" key="8">
    <source>
        <dbReference type="Pfam" id="PF07992"/>
    </source>
</evidence>
<evidence type="ECO:0000313" key="10">
    <source>
        <dbReference type="Proteomes" id="UP000593570"/>
    </source>
</evidence>
<dbReference type="SUPFAM" id="SSF51905">
    <property type="entry name" value="FAD/NAD(P)-binding domain"/>
    <property type="match status" value="2"/>
</dbReference>
<sequence length="547" mass="62862">MSSLDGIDPFTFDVVVIGSGFSGCYLLHILRKHGFRIRVLEWNKQIGGVWAWNRYPGARVDHEMPWYGFSAPEIWSSWTWKERFPSYQTLQSYFQHAATVWNLHQDIEYETKVISAIYIESERLWEVKTNRETTYKCKWLVSAVGTSSKPKFPAWKGLDKFQGEIHHSSAWPEKDPSMSGKRMAVIGAGASGVQIMQEAVKCCSSVTHFIRSPNIALPMGQRQIQEDEIYAQKPLFPHIFKACRDTPNGLPILNTGKTVLEDSEEDREALFEELWKRAGYNFAQGSYSDYLINRESNRVLYDFWCKKTRERIRDPIKREILAPLKPPYWFGTKRPSLEQGYYEACDDQKTTVTNSPITEFTQKGIVTADGKHTEFDIVAVCTGYDAITGGLRSLGVKGRNGLDLDDKWETGVLTNLGMMVNGFPNFFMLYGPQAPTSTAIGPIFSEQQCEWVLEILQRLRSEGIQVIETKKESEEEWRQTVLELAAQTLLVETDSWAMGANDPKKRRECLLYLGGMPAYFKHCRECLENWRDFEISFEARELEKSKE</sequence>
<dbReference type="InterPro" id="IPR036188">
    <property type="entry name" value="FAD/NAD-bd_sf"/>
</dbReference>
<organism evidence="9 10">
    <name type="scientific">Fusarium oxysporum f. sp. conglutinans</name>
    <dbReference type="NCBI Taxonomy" id="100902"/>
    <lineage>
        <taxon>Eukaryota</taxon>
        <taxon>Fungi</taxon>
        <taxon>Dikarya</taxon>
        <taxon>Ascomycota</taxon>
        <taxon>Pezizomycotina</taxon>
        <taxon>Sordariomycetes</taxon>
        <taxon>Hypocreomycetidae</taxon>
        <taxon>Hypocreales</taxon>
        <taxon>Nectriaceae</taxon>
        <taxon>Fusarium</taxon>
        <taxon>Fusarium oxysporum species complex</taxon>
    </lineage>
</organism>
<evidence type="ECO:0000256" key="3">
    <source>
        <dbReference type="ARBA" id="ARBA00022630"/>
    </source>
</evidence>
<feature type="domain" description="FAD/NAD(P)-binding" evidence="8">
    <location>
        <begin position="12"/>
        <end position="224"/>
    </location>
</feature>
<evidence type="ECO:0000256" key="4">
    <source>
        <dbReference type="ARBA" id="ARBA00022827"/>
    </source>
</evidence>
<dbReference type="Proteomes" id="UP000593570">
    <property type="component" value="Unassembled WGS sequence"/>
</dbReference>
<evidence type="ECO:0000256" key="2">
    <source>
        <dbReference type="ARBA" id="ARBA00010139"/>
    </source>
</evidence>
<dbReference type="InterPro" id="IPR050775">
    <property type="entry name" value="FAD-binding_Monooxygenases"/>
</dbReference>
<gene>
    <name evidence="9" type="ORF">HZS61_002258</name>
</gene>
<keyword evidence="4" id="KW-0274">FAD</keyword>
<dbReference type="PANTHER" id="PTHR43098:SF3">
    <property type="entry name" value="L-ORNITHINE N(5)-MONOOXYGENASE-RELATED"/>
    <property type="match status" value="1"/>
</dbReference>
<reference evidence="9 10" key="1">
    <citation type="journal article" date="2020" name="bioRxiv">
        <title>A chromosome-scale genome assembly for the Fusarium oxysporum strain Fo5176 to establish a model Arabidopsis-fungal pathosystem.</title>
        <authorList>
            <person name="Fokkens L."/>
            <person name="Guo L."/>
            <person name="Dora S."/>
            <person name="Wang B."/>
            <person name="Ye K."/>
            <person name="Sanchez-Rodriguez C."/>
            <person name="Croll D."/>
        </authorList>
    </citation>
    <scope>NUCLEOTIDE SEQUENCE [LARGE SCALE GENOMIC DNA]</scope>
    <source>
        <strain evidence="9 10">Fo5176</strain>
    </source>
</reference>
<comment type="cofactor">
    <cofactor evidence="1">
        <name>FAD</name>
        <dbReference type="ChEBI" id="CHEBI:57692"/>
    </cofactor>
</comment>
<keyword evidence="5" id="KW-0521">NADP</keyword>
<dbReference type="Pfam" id="PF07992">
    <property type="entry name" value="Pyr_redox_2"/>
    <property type="match status" value="1"/>
</dbReference>
<dbReference type="PRINTS" id="PR00411">
    <property type="entry name" value="PNDRDTASEI"/>
</dbReference>
<dbReference type="InterPro" id="IPR023753">
    <property type="entry name" value="FAD/NAD-binding_dom"/>
</dbReference>
<evidence type="ECO:0000256" key="1">
    <source>
        <dbReference type="ARBA" id="ARBA00001974"/>
    </source>
</evidence>
<evidence type="ECO:0000313" key="9">
    <source>
        <dbReference type="EMBL" id="KAF6518180.1"/>
    </source>
</evidence>